<dbReference type="AlphaFoldDB" id="A0A6A4WYW8"/>
<feature type="signal peptide" evidence="2">
    <location>
        <begin position="1"/>
        <end position="19"/>
    </location>
</feature>
<dbReference type="EMBL" id="VIIS01000260">
    <property type="protein sequence ID" value="KAF0311133.1"/>
    <property type="molecule type" value="Genomic_DNA"/>
</dbReference>
<organism evidence="3 4">
    <name type="scientific">Amphibalanus amphitrite</name>
    <name type="common">Striped barnacle</name>
    <name type="synonym">Balanus amphitrite</name>
    <dbReference type="NCBI Taxonomy" id="1232801"/>
    <lineage>
        <taxon>Eukaryota</taxon>
        <taxon>Metazoa</taxon>
        <taxon>Ecdysozoa</taxon>
        <taxon>Arthropoda</taxon>
        <taxon>Crustacea</taxon>
        <taxon>Multicrustacea</taxon>
        <taxon>Cirripedia</taxon>
        <taxon>Thoracica</taxon>
        <taxon>Thoracicalcarea</taxon>
        <taxon>Balanomorpha</taxon>
        <taxon>Balanoidea</taxon>
        <taxon>Balanidae</taxon>
        <taxon>Amphibalaninae</taxon>
        <taxon>Amphibalanus</taxon>
    </lineage>
</organism>
<feature type="compositionally biased region" description="Basic and acidic residues" evidence="1">
    <location>
        <begin position="17"/>
        <end position="33"/>
    </location>
</feature>
<keyword evidence="4" id="KW-1185">Reference proteome</keyword>
<feature type="compositionally biased region" description="Basic and acidic residues" evidence="1">
    <location>
        <begin position="89"/>
        <end position="101"/>
    </location>
</feature>
<reference evidence="3 4" key="1">
    <citation type="submission" date="2019-07" db="EMBL/GenBank/DDBJ databases">
        <title>Draft genome assembly of a fouling barnacle, Amphibalanus amphitrite (Darwin, 1854): The first reference genome for Thecostraca.</title>
        <authorList>
            <person name="Kim W."/>
        </authorList>
    </citation>
    <scope>NUCLEOTIDE SEQUENCE [LARGE SCALE GENOMIC DNA]</scope>
    <source>
        <strain evidence="3">SNU_AA5</strain>
        <tissue evidence="3">Soma without cirri and trophi</tissue>
    </source>
</reference>
<accession>A0A6A4WYW8</accession>
<protein>
    <submittedName>
        <fullName evidence="3">Uncharacterized protein</fullName>
    </submittedName>
</protein>
<evidence type="ECO:0000313" key="3">
    <source>
        <dbReference type="EMBL" id="KAF0311133.1"/>
    </source>
</evidence>
<evidence type="ECO:0000256" key="2">
    <source>
        <dbReference type="SAM" id="SignalP"/>
    </source>
</evidence>
<keyword evidence="2" id="KW-0732">Signal</keyword>
<comment type="caution">
    <text evidence="3">The sequence shown here is derived from an EMBL/GenBank/DDBJ whole genome shotgun (WGS) entry which is preliminary data.</text>
</comment>
<name>A0A6A4WYW8_AMPAM</name>
<feature type="region of interest" description="Disordered" evidence="1">
    <location>
        <begin position="17"/>
        <end position="117"/>
    </location>
</feature>
<feature type="chain" id="PRO_5025667393" evidence="2">
    <location>
        <begin position="20"/>
        <end position="117"/>
    </location>
</feature>
<dbReference type="OrthoDB" id="408631at2759"/>
<evidence type="ECO:0000256" key="1">
    <source>
        <dbReference type="SAM" id="MobiDB-lite"/>
    </source>
</evidence>
<sequence>MAKRHTALIVLCLMADSEQHPQDQQDQQTERADPIGAESPAPAAQPEHTTQVPGLSSAPGRPVASSPLRRLTDRLTTMFSPPRKKVVERRHTVETHQRISEDGLSGSARPDTEPTGR</sequence>
<gene>
    <name evidence="3" type="ORF">FJT64_018019</name>
</gene>
<proteinExistence type="predicted"/>
<evidence type="ECO:0000313" key="4">
    <source>
        <dbReference type="Proteomes" id="UP000440578"/>
    </source>
</evidence>
<dbReference type="Proteomes" id="UP000440578">
    <property type="component" value="Unassembled WGS sequence"/>
</dbReference>